<evidence type="ECO:0000313" key="1">
    <source>
        <dbReference type="EMBL" id="AUD79251.1"/>
    </source>
</evidence>
<dbReference type="RefSeq" id="WP_106647073.1">
    <property type="nucleotide sequence ID" value="NZ_BMGO01000001.1"/>
</dbReference>
<dbReference type="EMBL" id="CP025120">
    <property type="protein sequence ID" value="AUD79251.1"/>
    <property type="molecule type" value="Genomic_DNA"/>
</dbReference>
<gene>
    <name evidence="1" type="ORF">CW740_08330</name>
</gene>
<keyword evidence="2" id="KW-1185">Reference proteome</keyword>
<dbReference type="OrthoDB" id="9803948at2"/>
<evidence type="ECO:0000313" key="2">
    <source>
        <dbReference type="Proteomes" id="UP000232693"/>
    </source>
</evidence>
<dbReference type="KEGG" id="kpd:CW740_08330"/>
<accession>A0A2K9AVW8</accession>
<reference evidence="1 2" key="1">
    <citation type="submission" date="2017-12" db="EMBL/GenBank/DDBJ databases">
        <title>Kangiella profundi FT102 completed genome.</title>
        <authorList>
            <person name="Xu J."/>
            <person name="Wang J."/>
            <person name="Lu Y."/>
        </authorList>
    </citation>
    <scope>NUCLEOTIDE SEQUENCE [LARGE SCALE GENOMIC DNA]</scope>
    <source>
        <strain evidence="1 2">FT102</strain>
    </source>
</reference>
<dbReference type="AlphaFoldDB" id="A0A2K9AVW8"/>
<organism evidence="1 2">
    <name type="scientific">Kangiella profundi</name>
    <dbReference type="NCBI Taxonomy" id="1561924"/>
    <lineage>
        <taxon>Bacteria</taxon>
        <taxon>Pseudomonadati</taxon>
        <taxon>Pseudomonadota</taxon>
        <taxon>Gammaproteobacteria</taxon>
        <taxon>Kangiellales</taxon>
        <taxon>Kangiellaceae</taxon>
        <taxon>Kangiella</taxon>
    </lineage>
</organism>
<dbReference type="Pfam" id="PF13376">
    <property type="entry name" value="OmdA"/>
    <property type="match status" value="1"/>
</dbReference>
<protein>
    <submittedName>
        <fullName evidence="1">Uncharacterized protein</fullName>
    </submittedName>
</protein>
<dbReference type="Proteomes" id="UP000232693">
    <property type="component" value="Chromosome"/>
</dbReference>
<name>A0A2K9AVW8_9GAMM</name>
<proteinExistence type="predicted"/>
<sequence>MPTKTTANKKVSGGVVHDIPKDLLSALVNDIKALEYWEDITELARNEWICWVEDAKKPETRQRRIERVASDLKNGKRRPCCWPGCPHRTKTGKP</sequence>